<gene>
    <name evidence="1" type="ORF">B0H17DRAFT_1146975</name>
</gene>
<dbReference type="Proteomes" id="UP001221757">
    <property type="component" value="Unassembled WGS sequence"/>
</dbReference>
<comment type="caution">
    <text evidence="1">The sequence shown here is derived from an EMBL/GenBank/DDBJ whole genome shotgun (WGS) entry which is preliminary data.</text>
</comment>
<proteinExistence type="predicted"/>
<name>A0AAD7G494_MYCRO</name>
<keyword evidence="2" id="KW-1185">Reference proteome</keyword>
<reference evidence="1" key="1">
    <citation type="submission" date="2023-03" db="EMBL/GenBank/DDBJ databases">
        <title>Massive genome expansion in bonnet fungi (Mycena s.s.) driven by repeated elements and novel gene families across ecological guilds.</title>
        <authorList>
            <consortium name="Lawrence Berkeley National Laboratory"/>
            <person name="Harder C.B."/>
            <person name="Miyauchi S."/>
            <person name="Viragh M."/>
            <person name="Kuo A."/>
            <person name="Thoen E."/>
            <person name="Andreopoulos B."/>
            <person name="Lu D."/>
            <person name="Skrede I."/>
            <person name="Drula E."/>
            <person name="Henrissat B."/>
            <person name="Morin E."/>
            <person name="Kohler A."/>
            <person name="Barry K."/>
            <person name="LaButti K."/>
            <person name="Morin E."/>
            <person name="Salamov A."/>
            <person name="Lipzen A."/>
            <person name="Mereny Z."/>
            <person name="Hegedus B."/>
            <person name="Baldrian P."/>
            <person name="Stursova M."/>
            <person name="Weitz H."/>
            <person name="Taylor A."/>
            <person name="Grigoriev I.V."/>
            <person name="Nagy L.G."/>
            <person name="Martin F."/>
            <person name="Kauserud H."/>
        </authorList>
    </citation>
    <scope>NUCLEOTIDE SEQUENCE</scope>
    <source>
        <strain evidence="1">CBHHK067</strain>
    </source>
</reference>
<dbReference type="AlphaFoldDB" id="A0AAD7G494"/>
<organism evidence="1 2">
    <name type="scientific">Mycena rosella</name>
    <name type="common">Pink bonnet</name>
    <name type="synonym">Agaricus rosellus</name>
    <dbReference type="NCBI Taxonomy" id="1033263"/>
    <lineage>
        <taxon>Eukaryota</taxon>
        <taxon>Fungi</taxon>
        <taxon>Dikarya</taxon>
        <taxon>Basidiomycota</taxon>
        <taxon>Agaricomycotina</taxon>
        <taxon>Agaricomycetes</taxon>
        <taxon>Agaricomycetidae</taxon>
        <taxon>Agaricales</taxon>
        <taxon>Marasmiineae</taxon>
        <taxon>Mycenaceae</taxon>
        <taxon>Mycena</taxon>
    </lineage>
</organism>
<accession>A0AAD7G494</accession>
<protein>
    <submittedName>
        <fullName evidence="1">Uncharacterized protein</fullName>
    </submittedName>
</protein>
<evidence type="ECO:0000313" key="1">
    <source>
        <dbReference type="EMBL" id="KAJ7653767.1"/>
    </source>
</evidence>
<sequence>MYLYDADAIPFATGSHYPCCEEPCTGAVPHFEVQAGGRKGDAVLDLIADDGSRGDVIIRETAARYVQNKKTKKQPWILSYEPAGSRTRAFRTPDNPIYLAVYDADAVPFATGSYLCSLRGALCRKKGDTVLDLIAGDGSRGDVIIRETAKRDAQNKKTKKQPWILSYEPAGSRTRTFRVPRFTLIEPRSYEADAVPFATGSYLCSLRGALCSRKKGDTVLDLIAGDGSRGT</sequence>
<evidence type="ECO:0000313" key="2">
    <source>
        <dbReference type="Proteomes" id="UP001221757"/>
    </source>
</evidence>
<dbReference type="EMBL" id="JARKIE010000331">
    <property type="protein sequence ID" value="KAJ7653767.1"/>
    <property type="molecule type" value="Genomic_DNA"/>
</dbReference>